<reference evidence="1 2" key="1">
    <citation type="journal article" date="2018" name="Sci. Rep.">
        <title>Genomic signatures of local adaptation to the degree of environmental predictability in rotifers.</title>
        <authorList>
            <person name="Franch-Gras L."/>
            <person name="Hahn C."/>
            <person name="Garcia-Roger E.M."/>
            <person name="Carmona M.J."/>
            <person name="Serra M."/>
            <person name="Gomez A."/>
        </authorList>
    </citation>
    <scope>NUCLEOTIDE SEQUENCE [LARGE SCALE GENOMIC DNA]</scope>
    <source>
        <strain evidence="1">HYR1</strain>
    </source>
</reference>
<gene>
    <name evidence="1" type="ORF">BpHYR1_003407</name>
</gene>
<protein>
    <submittedName>
        <fullName evidence="1">Uncharacterized protein</fullName>
    </submittedName>
</protein>
<proteinExistence type="predicted"/>
<dbReference type="Proteomes" id="UP000276133">
    <property type="component" value="Unassembled WGS sequence"/>
</dbReference>
<organism evidence="1 2">
    <name type="scientific">Brachionus plicatilis</name>
    <name type="common">Marine rotifer</name>
    <name type="synonym">Brachionus muelleri</name>
    <dbReference type="NCBI Taxonomy" id="10195"/>
    <lineage>
        <taxon>Eukaryota</taxon>
        <taxon>Metazoa</taxon>
        <taxon>Spiralia</taxon>
        <taxon>Gnathifera</taxon>
        <taxon>Rotifera</taxon>
        <taxon>Eurotatoria</taxon>
        <taxon>Monogononta</taxon>
        <taxon>Pseudotrocha</taxon>
        <taxon>Ploima</taxon>
        <taxon>Brachionidae</taxon>
        <taxon>Brachionus</taxon>
    </lineage>
</organism>
<evidence type="ECO:0000313" key="2">
    <source>
        <dbReference type="Proteomes" id="UP000276133"/>
    </source>
</evidence>
<sequence length="91" mass="11016">MNLMPKKYIVNYFNVKSNRNCLFTYYKFKLSKSILFHSMFYIISTINFGIDNIKNSIYICHHKIIDKFASTYSLYKQRQDSVYTKILKLVY</sequence>
<evidence type="ECO:0000313" key="1">
    <source>
        <dbReference type="EMBL" id="RNA02159.1"/>
    </source>
</evidence>
<dbReference type="AlphaFoldDB" id="A0A3M7PT94"/>
<comment type="caution">
    <text evidence="1">The sequence shown here is derived from an EMBL/GenBank/DDBJ whole genome shotgun (WGS) entry which is preliminary data.</text>
</comment>
<accession>A0A3M7PT94</accession>
<name>A0A3M7PT94_BRAPC</name>
<dbReference type="EMBL" id="REGN01009023">
    <property type="protein sequence ID" value="RNA02159.1"/>
    <property type="molecule type" value="Genomic_DNA"/>
</dbReference>
<keyword evidence="2" id="KW-1185">Reference proteome</keyword>